<keyword evidence="6" id="KW-0560">Oxidoreductase</keyword>
<comment type="catalytic activity">
    <reaction evidence="11">
        <text>precorrin-2 + NAD(+) = sirohydrochlorin + NADH + 2 H(+)</text>
        <dbReference type="Rhea" id="RHEA:15613"/>
        <dbReference type="ChEBI" id="CHEBI:15378"/>
        <dbReference type="ChEBI" id="CHEBI:57540"/>
        <dbReference type="ChEBI" id="CHEBI:57945"/>
        <dbReference type="ChEBI" id="CHEBI:58351"/>
        <dbReference type="ChEBI" id="CHEBI:58827"/>
        <dbReference type="EC" id="1.3.1.76"/>
    </reaction>
</comment>
<evidence type="ECO:0000256" key="6">
    <source>
        <dbReference type="ARBA" id="ARBA00023002"/>
    </source>
</evidence>
<evidence type="ECO:0000256" key="3">
    <source>
        <dbReference type="ARBA" id="ARBA00022603"/>
    </source>
</evidence>
<comment type="caution">
    <text evidence="13">The sequence shown here is derived from an EMBL/GenBank/DDBJ whole genome shotgun (WGS) entry which is preliminary data.</text>
</comment>
<evidence type="ECO:0000256" key="10">
    <source>
        <dbReference type="ARBA" id="ARBA00023268"/>
    </source>
</evidence>
<dbReference type="PIRSF" id="PIRSF036426">
    <property type="entry name" value="Sirohaem_synth"/>
    <property type="match status" value="1"/>
</dbReference>
<dbReference type="Gene3D" id="3.40.1010.10">
    <property type="entry name" value="Cobalt-precorrin-4 Transmethylase, Domain 1"/>
    <property type="match status" value="1"/>
</dbReference>
<feature type="domain" description="Tetrapyrrole methylase" evidence="12">
    <location>
        <begin position="164"/>
        <end position="375"/>
    </location>
</feature>
<comment type="pathway">
    <text evidence="1">Porphyrin-containing compound metabolism; siroheme biosynthesis; sirohydrochlorin from precorrin-2: step 1/1.</text>
</comment>
<dbReference type="Proteomes" id="UP001500967">
    <property type="component" value="Unassembled WGS sequence"/>
</dbReference>
<dbReference type="InterPro" id="IPR006367">
    <property type="entry name" value="Sirohaem_synthase_N"/>
</dbReference>
<dbReference type="PANTHER" id="PTHR45790:SF3">
    <property type="entry name" value="S-ADENOSYL-L-METHIONINE-DEPENDENT UROPORPHYRINOGEN III METHYLTRANSFERASE, CHLOROPLASTIC"/>
    <property type="match status" value="1"/>
</dbReference>
<dbReference type="PROSITE" id="PS00839">
    <property type="entry name" value="SUMT_1"/>
    <property type="match status" value="1"/>
</dbReference>
<keyword evidence="14" id="KW-1185">Reference proteome</keyword>
<evidence type="ECO:0000256" key="8">
    <source>
        <dbReference type="ARBA" id="ARBA00023239"/>
    </source>
</evidence>
<dbReference type="NCBIfam" id="NF004790">
    <property type="entry name" value="PRK06136.1"/>
    <property type="match status" value="1"/>
</dbReference>
<dbReference type="InterPro" id="IPR036291">
    <property type="entry name" value="NAD(P)-bd_dom_sf"/>
</dbReference>
<keyword evidence="3" id="KW-0489">Methyltransferase</keyword>
<evidence type="ECO:0000313" key="13">
    <source>
        <dbReference type="EMBL" id="GAA0255311.1"/>
    </source>
</evidence>
<organism evidence="13 14">
    <name type="scientific">Cryptosporangium japonicum</name>
    <dbReference type="NCBI Taxonomy" id="80872"/>
    <lineage>
        <taxon>Bacteria</taxon>
        <taxon>Bacillati</taxon>
        <taxon>Actinomycetota</taxon>
        <taxon>Actinomycetes</taxon>
        <taxon>Cryptosporangiales</taxon>
        <taxon>Cryptosporangiaceae</taxon>
        <taxon>Cryptosporangium</taxon>
    </lineage>
</organism>
<evidence type="ECO:0000256" key="4">
    <source>
        <dbReference type="ARBA" id="ARBA00022679"/>
    </source>
</evidence>
<dbReference type="InterPro" id="IPR014777">
    <property type="entry name" value="4pyrrole_Mease_sub1"/>
</dbReference>
<dbReference type="CDD" id="cd11642">
    <property type="entry name" value="SUMT"/>
    <property type="match status" value="1"/>
</dbReference>
<accession>A0ABP3E940</accession>
<evidence type="ECO:0000256" key="2">
    <source>
        <dbReference type="ARBA" id="ARBA00022573"/>
    </source>
</evidence>
<gene>
    <name evidence="13" type="primary">cobA</name>
    <name evidence="13" type="ORF">GCM10009539_45660</name>
</gene>
<reference evidence="14" key="1">
    <citation type="journal article" date="2019" name="Int. J. Syst. Evol. Microbiol.">
        <title>The Global Catalogue of Microorganisms (GCM) 10K type strain sequencing project: providing services to taxonomists for standard genome sequencing and annotation.</title>
        <authorList>
            <consortium name="The Broad Institute Genomics Platform"/>
            <consortium name="The Broad Institute Genome Sequencing Center for Infectious Disease"/>
            <person name="Wu L."/>
            <person name="Ma J."/>
        </authorList>
    </citation>
    <scope>NUCLEOTIDE SEQUENCE [LARGE SCALE GENOMIC DNA]</scope>
    <source>
        <strain evidence="14">JCM 10425</strain>
    </source>
</reference>
<keyword evidence="7" id="KW-0520">NAD</keyword>
<evidence type="ECO:0000256" key="7">
    <source>
        <dbReference type="ARBA" id="ARBA00023027"/>
    </source>
</evidence>
<protein>
    <submittedName>
        <fullName evidence="13">Uroporphyrinogen-III C-methyltransferase</fullName>
    </submittedName>
</protein>
<evidence type="ECO:0000259" key="12">
    <source>
        <dbReference type="Pfam" id="PF00590"/>
    </source>
</evidence>
<dbReference type="RefSeq" id="WP_344650917.1">
    <property type="nucleotide sequence ID" value="NZ_BAAAGX010000017.1"/>
</dbReference>
<dbReference type="InterPro" id="IPR000878">
    <property type="entry name" value="4pyrrol_Mease"/>
</dbReference>
<dbReference type="InterPro" id="IPR012409">
    <property type="entry name" value="Sirohaem_synth"/>
</dbReference>
<dbReference type="InterPro" id="IPR035996">
    <property type="entry name" value="4pyrrol_Methylase_sf"/>
</dbReference>
<dbReference type="InterPro" id="IPR014776">
    <property type="entry name" value="4pyrrole_Mease_sub2"/>
</dbReference>
<dbReference type="SUPFAM" id="SSF51735">
    <property type="entry name" value="NAD(P)-binding Rossmann-fold domains"/>
    <property type="match status" value="1"/>
</dbReference>
<dbReference type="NCBIfam" id="TIGR01470">
    <property type="entry name" value="cysG_Nterm"/>
    <property type="match status" value="1"/>
</dbReference>
<evidence type="ECO:0000256" key="11">
    <source>
        <dbReference type="ARBA" id="ARBA00047561"/>
    </source>
</evidence>
<dbReference type="Gene3D" id="3.30.950.10">
    <property type="entry name" value="Methyltransferase, Cobalt-precorrin-4 Transmethylase, Domain 2"/>
    <property type="match status" value="1"/>
</dbReference>
<evidence type="ECO:0000256" key="9">
    <source>
        <dbReference type="ARBA" id="ARBA00023244"/>
    </source>
</evidence>
<evidence type="ECO:0000256" key="5">
    <source>
        <dbReference type="ARBA" id="ARBA00022691"/>
    </source>
</evidence>
<dbReference type="NCBIfam" id="TIGR01469">
    <property type="entry name" value="cobA_cysG_Cterm"/>
    <property type="match status" value="1"/>
</dbReference>
<dbReference type="Pfam" id="PF00590">
    <property type="entry name" value="TP_methylase"/>
    <property type="match status" value="1"/>
</dbReference>
<evidence type="ECO:0000313" key="14">
    <source>
        <dbReference type="Proteomes" id="UP001500967"/>
    </source>
</evidence>
<dbReference type="PANTHER" id="PTHR45790">
    <property type="entry name" value="SIROHEME SYNTHASE-RELATED"/>
    <property type="match status" value="1"/>
</dbReference>
<proteinExistence type="predicted"/>
<evidence type="ECO:0000256" key="1">
    <source>
        <dbReference type="ARBA" id="ARBA00005010"/>
    </source>
</evidence>
<keyword evidence="10" id="KW-0511">Multifunctional enzyme</keyword>
<dbReference type="Pfam" id="PF13241">
    <property type="entry name" value="NAD_binding_7"/>
    <property type="match status" value="1"/>
</dbReference>
<keyword evidence="5" id="KW-0949">S-adenosyl-L-methionine</keyword>
<dbReference type="InterPro" id="IPR050161">
    <property type="entry name" value="Siro_Cobalamin_biosynth"/>
</dbReference>
<dbReference type="Gene3D" id="3.40.50.720">
    <property type="entry name" value="NAD(P)-binding Rossmann-like Domain"/>
    <property type="match status" value="1"/>
</dbReference>
<dbReference type="EMBL" id="BAAAGX010000017">
    <property type="protein sequence ID" value="GAA0255311.1"/>
    <property type="molecule type" value="Genomic_DNA"/>
</dbReference>
<dbReference type="InterPro" id="IPR006366">
    <property type="entry name" value="CobA/CysG_C"/>
</dbReference>
<dbReference type="InterPro" id="IPR003043">
    <property type="entry name" value="Uropor_MeTrfase_CS"/>
</dbReference>
<dbReference type="SUPFAM" id="SSF53790">
    <property type="entry name" value="Tetrapyrrole methylase"/>
    <property type="match status" value="1"/>
</dbReference>
<keyword evidence="2" id="KW-0169">Cobalamin biosynthesis</keyword>
<keyword evidence="4" id="KW-0808">Transferase</keyword>
<keyword evidence="8" id="KW-0456">Lyase</keyword>
<keyword evidence="9" id="KW-0627">Porphyrin biosynthesis</keyword>
<name>A0ABP3E940_9ACTN</name>
<sequence>MTYPVGLRLTGRRVLVVGGGTVAQRRVPALLDAGARIVLVAPEVTPALDALAAAGRLRWEPREYAEGDVEGAWYVMAATDVPAVNAAVAAAAEAAHTFCARADDGSDASAWTPAVGRHGNLTVAVHADRDPRRASLLRNALVDRLNDGSLDAAPQRGRGPVPGVALVGAGPGDPELITVRGRRLLSQADVVVADRLAPQLLLDELPPHVEVVDASKVPYGRAMAQEAINETLVSRAKAGRFVVRLKGGDPFVFGRGSEELEACLAAGVPVEVVPGVTSAVAVPSSAWIPVTHRGVAHELVVVSGHVAPEDPRSLVDWSALARLKGTLVILMGVERLPAITAALIAHGRAADTPAAVIQEGTTGSQRQVLATLGTVASDALAAGLSHPAICVVGEVVTIGERLTALAAALPVGGARFGNP</sequence>